<gene>
    <name evidence="8" type="primary">MLP1</name>
    <name evidence="8" type="ORF">VNI00_014942</name>
</gene>
<feature type="compositionally biased region" description="Polar residues" evidence="6">
    <location>
        <begin position="1761"/>
        <end position="1770"/>
    </location>
</feature>
<dbReference type="GO" id="GO:0006606">
    <property type="term" value="P:protein import into nucleus"/>
    <property type="evidence" value="ECO:0007669"/>
    <property type="project" value="InterPro"/>
</dbReference>
<name>A0AAW0BN36_9AGAR</name>
<comment type="caution">
    <text evidence="8">The sequence shown here is derived from an EMBL/GenBank/DDBJ whole genome shotgun (WGS) entry which is preliminary data.</text>
</comment>
<feature type="coiled-coil region" evidence="5">
    <location>
        <begin position="874"/>
        <end position="967"/>
    </location>
</feature>
<feature type="compositionally biased region" description="Basic and acidic residues" evidence="6">
    <location>
        <begin position="68"/>
        <end position="102"/>
    </location>
</feature>
<feature type="compositionally biased region" description="Gly residues" evidence="6">
    <location>
        <begin position="1781"/>
        <end position="1791"/>
    </location>
</feature>
<proteinExistence type="predicted"/>
<dbReference type="InterPro" id="IPR057577">
    <property type="entry name" value="Nucleoprot-TPR/MLP1_dom"/>
</dbReference>
<dbReference type="Pfam" id="PF07926">
    <property type="entry name" value="TPR_MLP1_2"/>
    <property type="match status" value="1"/>
</dbReference>
<keyword evidence="9" id="KW-1185">Reference proteome</keyword>
<dbReference type="EMBL" id="JAYKXP010000090">
    <property type="protein sequence ID" value="KAK7028127.1"/>
    <property type="molecule type" value="Genomic_DNA"/>
</dbReference>
<feature type="region of interest" description="Disordered" evidence="6">
    <location>
        <begin position="1700"/>
        <end position="1863"/>
    </location>
</feature>
<evidence type="ECO:0000259" key="7">
    <source>
        <dbReference type="PROSITE" id="PS50892"/>
    </source>
</evidence>
<feature type="coiled-coil region" evidence="5">
    <location>
        <begin position="667"/>
        <end position="796"/>
    </location>
</feature>
<dbReference type="Pfam" id="PF25785">
    <property type="entry name" value="TPR"/>
    <property type="match status" value="1"/>
</dbReference>
<feature type="coiled-coil region" evidence="5">
    <location>
        <begin position="1074"/>
        <end position="1129"/>
    </location>
</feature>
<evidence type="ECO:0000313" key="8">
    <source>
        <dbReference type="EMBL" id="KAK7028127.1"/>
    </source>
</evidence>
<dbReference type="Pfam" id="PF25481">
    <property type="entry name" value="Nucleoprot-TPR"/>
    <property type="match status" value="1"/>
</dbReference>
<feature type="region of interest" description="Disordered" evidence="6">
    <location>
        <begin position="1"/>
        <end position="27"/>
    </location>
</feature>
<accession>A0AAW0BN36</accession>
<evidence type="ECO:0000256" key="4">
    <source>
        <dbReference type="PROSITE-ProRule" id="PRU00290"/>
    </source>
</evidence>
<feature type="coiled-coil region" evidence="5">
    <location>
        <begin position="1215"/>
        <end position="1242"/>
    </location>
</feature>
<feature type="region of interest" description="Disordered" evidence="6">
    <location>
        <begin position="373"/>
        <end position="395"/>
    </location>
</feature>
<dbReference type="PROSITE" id="PS50892">
    <property type="entry name" value="V_SNARE"/>
    <property type="match status" value="1"/>
</dbReference>
<sequence>MVETRSSNKKDGDDASGSHSLNVPVPEDLDVETLSNVLPNDFDIHSPSAEDIVALYKLLVAQTSDIETSSRELDEARAEAEKKEVELDQALQDRESLSKDLESQLGEASTKNELQKQIATLSNSQTSSSSEVKELKSRLEDAEREKRELLAIISRLKQEEAQRDEEVQTLRNNLKEARQEHQALEGQVRDIRSSETATKFKLETISQQLELTKSESERLNVELVSKSEEFAQYRRSKQAELVTLQANFDALTQTHTSIQATLKALQAAHTKQTHELTQSHAKVEDLRGQLAEQEATYSSEANSLRRLVTMLEEREKQARDIVERIEEEWAGLGEKADHREAELRAEVDRERKAREIAEDKIDKLEKVLEKMGRGELPLPGRPETPSRTASGNDENGIMMGLSPTIAMASRVQKSGKGFTEVYAEYVRLQDEYAKKCLEYENMDRTLTAVLAQIEERAPILSQQRTEYERLQSEATQLASQLSQALSERDSAANLAQDNATRLTKSARENDLLQQQLDDLGRQVRVLLREIARRDDPNLPPDEELELIPPAENVEEVITNHLVLFRSINELQDQNQRLLKVTRDMGQKMENEERDYREAMEKEQGEAIREAHEAMQQLEAELDKQKKSSEITIRSYVKEVETLKIMLARADKGLSNGAMASGSAASGSSELAEQLAEVQSQFEAYRAETGLDSTKLQEDVQAAQRELAQSQAALAKANAKIEYLSDRNRMNQEQFALHKQELDEMNKRNAQLFDQWTRADIECGRVTEDLRTAASRLEQLRNECANLRAEKKIWEGVQSRLVEENRTLAMERSHLSDLMGNVQKMHSDLERSGENDRRRLESQLQLLEGQTFAYSTHAGKRICSTSLSSKGHRVAKELQNRLDKSSQDLSSTRESLIIAETTKTHQEEKIRDLTKQLQGNEEKLAVYERRSGAPSVTSSTSNQDMTKEQQLEAEVAELRSKLKVAELDLNTARGHVQQFKEISQANESALESLNATHDEFKSATEAQLAKYESDYKALEQRLQEVQQELQQLTTKNQELQKQFDKERTSWTNDKKTLEDTIVELSTSEKNTENDRATRENEVKVQEERAKAAEEKYSNEVVAHAESIKAIENLKKQLATVQATVREHRTAAETANAKLASSEGSWNSQKAALEKRSPTSKLEVTEQNNLLHQHLETVSSQAARIRQAADTVVPADGEAQNGDNDAKLSELRSVVAYLRKQKEIVDLQLELSKQENERERAVEAAASAVQHNELVERINQLNILRESNATLRSDCEAQTKRAKDLEARLAALSRKLEPAEEAAKIAKAELEARNAHVKRLEEENKRWQERNQQILSKYDRTDPAELQALKNEIEQVKAQKADTETKLKERDEEISSLKQKIDPLEKNLASYKESYAKNMNQARTRMAEINKEKAQLHSQVKEFETKVAALQTEIETLKAAKESTQPGAQNEADLAALTTLREERDRLRAEKESLLNANPAGASADGSVNEDAKRTWETEKAELIKSRDDALGAVKLLDHQSLRQVANETAEKQSNAAKAHKAAFERLQQRMAADTQKARAAHAEAISAAVEKAKAEIQSQPGSADSGELIKKHQAELQALESRLSAKFKADLEAAVQAARKEAAASVESTPNVQAAVAAAVAEHTKEAEARLQKEVEAAVERGRLEVTSKLRLKEAQMVRYQAHLKAYEVKVDEWKKSGAIPADTKVAPPNVKPAGGAAAASAANAQSSTPTKAANAPAQQNAQSATAKTAPLPRKPPVGGQANVNASTSSAGAVRTPPTGAVGRGRGRGGAPGQQPQTGARTVPRPPGQPLSGGVSIMGAAKRPAPDAPSGAEESLAKRMKPAGGSGPVALKRPAPSGQTPPQS</sequence>
<feature type="coiled-coil region" evidence="5">
    <location>
        <begin position="460"/>
        <end position="529"/>
    </location>
</feature>
<dbReference type="Proteomes" id="UP001383192">
    <property type="component" value="Unassembled WGS sequence"/>
</dbReference>
<feature type="region of interest" description="Disordered" evidence="6">
    <location>
        <begin position="1470"/>
        <end position="1491"/>
    </location>
</feature>
<dbReference type="GO" id="GO:0006406">
    <property type="term" value="P:mRNA export from nucleus"/>
    <property type="evidence" value="ECO:0007669"/>
    <property type="project" value="TreeGrafter"/>
</dbReference>
<protein>
    <submittedName>
        <fullName evidence="8">Protein mlp1</fullName>
    </submittedName>
</protein>
<feature type="region of interest" description="Disordered" evidence="6">
    <location>
        <begin position="67"/>
        <end position="139"/>
    </location>
</feature>
<dbReference type="GO" id="GO:0017056">
    <property type="term" value="F:structural constituent of nuclear pore"/>
    <property type="evidence" value="ECO:0007669"/>
    <property type="project" value="TreeGrafter"/>
</dbReference>
<dbReference type="InterPro" id="IPR057974">
    <property type="entry name" value="NUA/TPR/MLP1-2-like_dom"/>
</dbReference>
<dbReference type="Gene3D" id="1.10.287.1490">
    <property type="match status" value="2"/>
</dbReference>
<evidence type="ECO:0000256" key="6">
    <source>
        <dbReference type="SAM" id="MobiDB-lite"/>
    </source>
</evidence>
<evidence type="ECO:0000313" key="9">
    <source>
        <dbReference type="Proteomes" id="UP001383192"/>
    </source>
</evidence>
<keyword evidence="3" id="KW-0539">Nucleus</keyword>
<keyword evidence="2 4" id="KW-0175">Coiled coil</keyword>
<evidence type="ECO:0000256" key="5">
    <source>
        <dbReference type="SAM" id="Coils"/>
    </source>
</evidence>
<dbReference type="GO" id="GO:0005643">
    <property type="term" value="C:nuclear pore"/>
    <property type="evidence" value="ECO:0007669"/>
    <property type="project" value="TreeGrafter"/>
</dbReference>
<reference evidence="8 9" key="1">
    <citation type="submission" date="2024-01" db="EMBL/GenBank/DDBJ databases">
        <title>A draft genome for a cacao thread blight-causing isolate of Paramarasmius palmivorus.</title>
        <authorList>
            <person name="Baruah I.K."/>
            <person name="Bukari Y."/>
            <person name="Amoako-Attah I."/>
            <person name="Meinhardt L.W."/>
            <person name="Bailey B.A."/>
            <person name="Cohen S.P."/>
        </authorList>
    </citation>
    <scope>NUCLEOTIDE SEQUENCE [LARGE SCALE GENOMIC DNA]</scope>
    <source>
        <strain evidence="8 9">GH-12</strain>
    </source>
</reference>
<dbReference type="PANTHER" id="PTHR18898:SF2">
    <property type="entry name" value="NUCLEOPROTEIN TPR"/>
    <property type="match status" value="1"/>
</dbReference>
<feature type="coiled-coil region" evidence="5">
    <location>
        <begin position="1000"/>
        <end position="1048"/>
    </location>
</feature>
<dbReference type="PANTHER" id="PTHR18898">
    <property type="entry name" value="NUCLEOPROTEIN TPR-RELATED"/>
    <property type="match status" value="1"/>
</dbReference>
<feature type="compositionally biased region" description="Low complexity" evidence="6">
    <location>
        <begin position="1705"/>
        <end position="1746"/>
    </location>
</feature>
<evidence type="ECO:0000256" key="2">
    <source>
        <dbReference type="ARBA" id="ARBA00023054"/>
    </source>
</evidence>
<feature type="compositionally biased region" description="Polar residues" evidence="6">
    <location>
        <begin position="106"/>
        <end position="121"/>
    </location>
</feature>
<dbReference type="InterPro" id="IPR042855">
    <property type="entry name" value="V_SNARE_CC"/>
</dbReference>
<evidence type="ECO:0000256" key="1">
    <source>
        <dbReference type="ARBA" id="ARBA00004123"/>
    </source>
</evidence>
<feature type="domain" description="V-SNARE coiled-coil homology" evidence="7">
    <location>
        <begin position="1343"/>
        <end position="1404"/>
    </location>
</feature>
<feature type="compositionally biased region" description="Basic and acidic residues" evidence="6">
    <location>
        <begin position="1"/>
        <end position="13"/>
    </location>
</feature>
<evidence type="ECO:0000256" key="3">
    <source>
        <dbReference type="ARBA" id="ARBA00023242"/>
    </source>
</evidence>
<comment type="subcellular location">
    <subcellularLocation>
        <location evidence="1">Nucleus</location>
    </subcellularLocation>
</comment>
<organism evidence="8 9">
    <name type="scientific">Paramarasmius palmivorus</name>
    <dbReference type="NCBI Taxonomy" id="297713"/>
    <lineage>
        <taxon>Eukaryota</taxon>
        <taxon>Fungi</taxon>
        <taxon>Dikarya</taxon>
        <taxon>Basidiomycota</taxon>
        <taxon>Agaricomycotina</taxon>
        <taxon>Agaricomycetes</taxon>
        <taxon>Agaricomycetidae</taxon>
        <taxon>Agaricales</taxon>
        <taxon>Marasmiineae</taxon>
        <taxon>Marasmiaceae</taxon>
        <taxon>Paramarasmius</taxon>
    </lineage>
</organism>
<feature type="coiled-coil region" evidence="5">
    <location>
        <begin position="581"/>
        <end position="627"/>
    </location>
</feature>
<dbReference type="InterPro" id="IPR012929">
    <property type="entry name" value="Nucleoprot-TPR/MLP1-2_dom"/>
</dbReference>